<evidence type="ECO:0000313" key="4">
    <source>
        <dbReference type="Proteomes" id="UP000306628"/>
    </source>
</evidence>
<evidence type="ECO:0000313" key="3">
    <source>
        <dbReference type="EMBL" id="TMR32099.1"/>
    </source>
</evidence>
<evidence type="ECO:0000256" key="2">
    <source>
        <dbReference type="SAM" id="SignalP"/>
    </source>
</evidence>
<keyword evidence="2" id="KW-0732">Signal</keyword>
<dbReference type="AlphaFoldDB" id="A0A5S4GGX6"/>
<comment type="caution">
    <text evidence="3">The sequence shown here is derived from an EMBL/GenBank/DDBJ whole genome shotgun (WGS) entry which is preliminary data.</text>
</comment>
<sequence>MTGRVAQGALTALAALAALAMAGCGGPGGSTRSAELAASPAAQDPSSTAPAPSPAVTAADGSDPEACSDGNCEIAVSAPVTIHFKIPDGPATLSLTKVGKNEVGYKVTSGDSRTSGEVSGDGRGCVTVFTRNSSNSSCGLAGKPPGRKKGAVVVQVVAGADGTAILRLISA</sequence>
<dbReference type="OrthoDB" id="3577535at2"/>
<gene>
    <name evidence="3" type="ORF">ETD85_23900</name>
</gene>
<organism evidence="3 4">
    <name type="scientific">Nonomuraea zeae</name>
    <dbReference type="NCBI Taxonomy" id="1642303"/>
    <lineage>
        <taxon>Bacteria</taxon>
        <taxon>Bacillati</taxon>
        <taxon>Actinomycetota</taxon>
        <taxon>Actinomycetes</taxon>
        <taxon>Streptosporangiales</taxon>
        <taxon>Streptosporangiaceae</taxon>
        <taxon>Nonomuraea</taxon>
    </lineage>
</organism>
<evidence type="ECO:0000256" key="1">
    <source>
        <dbReference type="SAM" id="MobiDB-lite"/>
    </source>
</evidence>
<feature type="signal peptide" evidence="2">
    <location>
        <begin position="1"/>
        <end position="22"/>
    </location>
</feature>
<dbReference type="Proteomes" id="UP000306628">
    <property type="component" value="Unassembled WGS sequence"/>
</dbReference>
<proteinExistence type="predicted"/>
<name>A0A5S4GGX6_9ACTN</name>
<reference evidence="3 4" key="1">
    <citation type="submission" date="2019-05" db="EMBL/GenBank/DDBJ databases">
        <title>Draft genome sequence of Nonomuraea zeae DSM 100528.</title>
        <authorList>
            <person name="Saricaoglu S."/>
            <person name="Isik K."/>
        </authorList>
    </citation>
    <scope>NUCLEOTIDE SEQUENCE [LARGE SCALE GENOMIC DNA]</scope>
    <source>
        <strain evidence="3 4">DSM 100528</strain>
    </source>
</reference>
<feature type="chain" id="PRO_5039607944" evidence="2">
    <location>
        <begin position="23"/>
        <end position="171"/>
    </location>
</feature>
<accession>A0A5S4GGX6</accession>
<feature type="region of interest" description="Disordered" evidence="1">
    <location>
        <begin position="26"/>
        <end position="64"/>
    </location>
</feature>
<dbReference type="EMBL" id="VCKX01000074">
    <property type="protein sequence ID" value="TMR32099.1"/>
    <property type="molecule type" value="Genomic_DNA"/>
</dbReference>
<dbReference type="PROSITE" id="PS51257">
    <property type="entry name" value="PROKAR_LIPOPROTEIN"/>
    <property type="match status" value="1"/>
</dbReference>
<feature type="compositionally biased region" description="Low complexity" evidence="1">
    <location>
        <begin position="37"/>
        <end position="60"/>
    </location>
</feature>
<keyword evidence="4" id="KW-1185">Reference proteome</keyword>
<protein>
    <submittedName>
        <fullName evidence="3">Uncharacterized protein</fullName>
    </submittedName>
</protein>